<name>A0A835Z1U2_9STRA</name>
<feature type="compositionally biased region" description="Low complexity" evidence="1">
    <location>
        <begin position="307"/>
        <end position="319"/>
    </location>
</feature>
<feature type="region of interest" description="Disordered" evidence="1">
    <location>
        <begin position="290"/>
        <end position="375"/>
    </location>
</feature>
<feature type="region of interest" description="Disordered" evidence="1">
    <location>
        <begin position="615"/>
        <end position="648"/>
    </location>
</feature>
<accession>A0A835Z1U2</accession>
<dbReference type="Proteomes" id="UP000664859">
    <property type="component" value="Unassembled WGS sequence"/>
</dbReference>
<proteinExistence type="predicted"/>
<protein>
    <submittedName>
        <fullName evidence="2">Uncharacterized protein</fullName>
    </submittedName>
</protein>
<comment type="caution">
    <text evidence="2">The sequence shown here is derived from an EMBL/GenBank/DDBJ whole genome shotgun (WGS) entry which is preliminary data.</text>
</comment>
<evidence type="ECO:0000313" key="3">
    <source>
        <dbReference type="Proteomes" id="UP000664859"/>
    </source>
</evidence>
<dbReference type="SUPFAM" id="SSF103511">
    <property type="entry name" value="Chlorophyll a-b binding protein"/>
    <property type="match status" value="1"/>
</dbReference>
<evidence type="ECO:0000313" key="2">
    <source>
        <dbReference type="EMBL" id="KAG5183485.1"/>
    </source>
</evidence>
<feature type="compositionally biased region" description="Polar residues" evidence="1">
    <location>
        <begin position="364"/>
        <end position="373"/>
    </location>
</feature>
<keyword evidence="3" id="KW-1185">Reference proteome</keyword>
<dbReference type="Gene3D" id="1.10.3460.10">
    <property type="entry name" value="Chlorophyll a/b binding protein domain"/>
    <property type="match status" value="1"/>
</dbReference>
<sequence length="705" mass="72948">MITEPQSIIQMTILPYGAMGLEMVQLRERLAMIAVASFFVQDNLTGQGPIEQIYSGHVNPFKSAAIIVMCAIAAAECHDPDAAARSGATEATCVQGVDVDVVDGASSNRDPTGSHWQGLLGAAGALARRRRASNTDPAGPDFLRTAAPISGPAKVTTVTVATRIPSTVCHTVTVEEQQDALAKATNYGFSTWHTGLQALHKQALGENTATLARGGELRPVSNVGNGNCLIHTALHGIDSVAVEHGLPAPALVIAMREALLDGMYGTNETDSADSGHTLLLQRLQEEGVWGRPLVPPGQSEGGGAGSDGAAAAAGAAAATPPKPPAPKAAGQQPPHGTAVGWADMDLDPPDDAASPPPPTTTTSGRPSKPQSRASLAWDLSTPSVVHALDQTNEADLLLLRFTTTANPFRTQLQCTQWARLVEHATRLLADATDSAREAARVRLHHGAGAFAHQVSQTLVQRGYRLLHLLAAMAFGRQPEGTGMPPAARLAALLSGDFAELLRKTLSAAAALRAPKPNNAATASAQTNFDADWTEADSRQQTACAALSGKRRGVGLAAARLEAREACAPADEVTAQVLAAKHPETGTRPGVVDTPMEQVRGLVRDARRHCLHGAGVATTAGPAGSGSPVFESGQAHDRSDRPEDAASAAGRRLEVEATDILSTLSAAGAGKAGGLDGLRYEHLLMAAGPGAPVKAATRPVAVPRQD</sequence>
<organism evidence="2 3">
    <name type="scientific">Tribonema minus</name>
    <dbReference type="NCBI Taxonomy" id="303371"/>
    <lineage>
        <taxon>Eukaryota</taxon>
        <taxon>Sar</taxon>
        <taxon>Stramenopiles</taxon>
        <taxon>Ochrophyta</taxon>
        <taxon>PX clade</taxon>
        <taxon>Xanthophyceae</taxon>
        <taxon>Tribonematales</taxon>
        <taxon>Tribonemataceae</taxon>
        <taxon>Tribonema</taxon>
    </lineage>
</organism>
<reference evidence="2" key="1">
    <citation type="submission" date="2021-02" db="EMBL/GenBank/DDBJ databases">
        <title>First Annotated Genome of the Yellow-green Alga Tribonema minus.</title>
        <authorList>
            <person name="Mahan K.M."/>
        </authorList>
    </citation>
    <scope>NUCLEOTIDE SEQUENCE</scope>
    <source>
        <strain evidence="2">UTEX B ZZ1240</strain>
    </source>
</reference>
<feature type="compositionally biased region" description="Basic and acidic residues" evidence="1">
    <location>
        <begin position="633"/>
        <end position="643"/>
    </location>
</feature>
<gene>
    <name evidence="2" type="ORF">JKP88DRAFT_290343</name>
</gene>
<feature type="compositionally biased region" description="Low complexity" evidence="1">
    <location>
        <begin position="327"/>
        <end position="336"/>
    </location>
</feature>
<evidence type="ECO:0000256" key="1">
    <source>
        <dbReference type="SAM" id="MobiDB-lite"/>
    </source>
</evidence>
<dbReference type="AlphaFoldDB" id="A0A835Z1U2"/>
<dbReference type="EMBL" id="JAFCMP010000204">
    <property type="protein sequence ID" value="KAG5183485.1"/>
    <property type="molecule type" value="Genomic_DNA"/>
</dbReference>
<feature type="compositionally biased region" description="Low complexity" evidence="1">
    <location>
        <begin position="615"/>
        <end position="627"/>
    </location>
</feature>